<comment type="cofactor">
    <cofactor evidence="2">
        <name>Mg(2+)</name>
        <dbReference type="ChEBI" id="CHEBI:18420"/>
    </cofactor>
</comment>
<organism evidence="13 14">
    <name type="scientific">Phyllotreta striolata</name>
    <name type="common">Striped flea beetle</name>
    <name type="synonym">Crioceris striolata</name>
    <dbReference type="NCBI Taxonomy" id="444603"/>
    <lineage>
        <taxon>Eukaryota</taxon>
        <taxon>Metazoa</taxon>
        <taxon>Ecdysozoa</taxon>
        <taxon>Arthropoda</taxon>
        <taxon>Hexapoda</taxon>
        <taxon>Insecta</taxon>
        <taxon>Pterygota</taxon>
        <taxon>Neoptera</taxon>
        <taxon>Endopterygota</taxon>
        <taxon>Coleoptera</taxon>
        <taxon>Polyphaga</taxon>
        <taxon>Cucujiformia</taxon>
        <taxon>Chrysomeloidea</taxon>
        <taxon>Chrysomelidae</taxon>
        <taxon>Galerucinae</taxon>
        <taxon>Alticini</taxon>
        <taxon>Phyllotreta</taxon>
    </lineage>
</organism>
<reference evidence="13" key="1">
    <citation type="submission" date="2022-01" db="EMBL/GenBank/DDBJ databases">
        <authorList>
            <person name="King R."/>
        </authorList>
    </citation>
    <scope>NUCLEOTIDE SEQUENCE</scope>
</reference>
<keyword evidence="7" id="KW-0548">Nucleotidyltransferase</keyword>
<dbReference type="OrthoDB" id="19606at2759"/>
<dbReference type="PANTHER" id="PTHR10536">
    <property type="entry name" value="DNA PRIMASE SMALL SUBUNIT"/>
    <property type="match status" value="1"/>
</dbReference>
<dbReference type="FunFam" id="3.90.920.10:FF:000001">
    <property type="entry name" value="DNA primase"/>
    <property type="match status" value="1"/>
</dbReference>
<comment type="similarity">
    <text evidence="3 12">Belongs to the eukaryotic-type primase small subunit family.</text>
</comment>
<dbReference type="SUPFAM" id="SSF56747">
    <property type="entry name" value="Prim-pol domain"/>
    <property type="match status" value="1"/>
</dbReference>
<dbReference type="NCBIfam" id="TIGR00335">
    <property type="entry name" value="primase_sml"/>
    <property type="match status" value="1"/>
</dbReference>
<evidence type="ECO:0000256" key="3">
    <source>
        <dbReference type="ARBA" id="ARBA00009762"/>
    </source>
</evidence>
<dbReference type="GO" id="GO:0046872">
    <property type="term" value="F:metal ion binding"/>
    <property type="evidence" value="ECO:0007669"/>
    <property type="project" value="UniProtKB-KW"/>
</dbReference>
<dbReference type="AlphaFoldDB" id="A0A9N9XKW6"/>
<keyword evidence="9" id="KW-0479">Metal-binding</keyword>
<dbReference type="Pfam" id="PF01896">
    <property type="entry name" value="DNA_primase_S"/>
    <property type="match status" value="1"/>
</dbReference>
<keyword evidence="14" id="KW-1185">Reference proteome</keyword>
<evidence type="ECO:0000256" key="8">
    <source>
        <dbReference type="ARBA" id="ARBA00022705"/>
    </source>
</evidence>
<dbReference type="InterPro" id="IPR014052">
    <property type="entry name" value="DNA_primase_ssu_euk/arc"/>
</dbReference>
<dbReference type="GO" id="GO:0003899">
    <property type="term" value="F:DNA-directed RNA polymerase activity"/>
    <property type="evidence" value="ECO:0007669"/>
    <property type="project" value="InterPro"/>
</dbReference>
<dbReference type="InterPro" id="IPR002755">
    <property type="entry name" value="DNA_primase_S"/>
</dbReference>
<evidence type="ECO:0000256" key="11">
    <source>
        <dbReference type="ARBA" id="ARBA00023163"/>
    </source>
</evidence>
<comment type="cofactor">
    <cofactor evidence="1">
        <name>Mn(2+)</name>
        <dbReference type="ChEBI" id="CHEBI:29035"/>
    </cofactor>
</comment>
<evidence type="ECO:0000256" key="9">
    <source>
        <dbReference type="ARBA" id="ARBA00022723"/>
    </source>
</evidence>
<evidence type="ECO:0000256" key="4">
    <source>
        <dbReference type="ARBA" id="ARBA00022478"/>
    </source>
</evidence>
<dbReference type="GO" id="GO:0005658">
    <property type="term" value="C:alpha DNA polymerase:primase complex"/>
    <property type="evidence" value="ECO:0007669"/>
    <property type="project" value="UniProtKB-ARBA"/>
</dbReference>
<dbReference type="EC" id="2.7.7.-" evidence="12"/>
<dbReference type="GO" id="GO:0006270">
    <property type="term" value="P:DNA replication initiation"/>
    <property type="evidence" value="ECO:0007669"/>
    <property type="project" value="UniProtKB-ARBA"/>
</dbReference>
<keyword evidence="6 12" id="KW-0808">Transferase</keyword>
<dbReference type="Proteomes" id="UP001153712">
    <property type="component" value="Chromosome 15"/>
</dbReference>
<evidence type="ECO:0000256" key="1">
    <source>
        <dbReference type="ARBA" id="ARBA00001936"/>
    </source>
</evidence>
<keyword evidence="4 12" id="KW-0240">DNA-directed RNA polymerase</keyword>
<evidence type="ECO:0000313" key="14">
    <source>
        <dbReference type="Proteomes" id="UP001153712"/>
    </source>
</evidence>
<evidence type="ECO:0000256" key="5">
    <source>
        <dbReference type="ARBA" id="ARBA00022515"/>
    </source>
</evidence>
<gene>
    <name evidence="13" type="ORF">PHYEVI_LOCUS4291</name>
</gene>
<evidence type="ECO:0000256" key="6">
    <source>
        <dbReference type="ARBA" id="ARBA00022679"/>
    </source>
</evidence>
<sequence>MTNNDFNPDNLSFLLPVYYSRLFPYSQFHKWLSYGNPSNFQKREISFTLLGDVYIRYQSFDDEAEFAGQLCKKIPVKIDIGAVYSTKPKQRRLNTQITPVEKEIVFDIDMNDYDEVRNCCSGAEVCPKCWKFMVIACRILDGALEEDFGFKHKLWVFSGRRGIHCWVCDKEARKVNEEVRMALVEYLNVIKGGVNVNKRVSLPGDKIHTSIMRALKIINEYFDVIVEEQDIFGSEERFNNFLQIIDEDLRHSIKNAMKRGETSAEKWSIFETTFDDMLRKDAVPKHLKNLKEEIKLQYAYPRLDANVSIGMNHLLKSPFCVHPKTGKISIPFSINELNEFDPNNVCTIQGIIEDIDQYEIKSKEIKMETEEEDAKPQKVKDYEKTSLLSAIRVFEQFLDELDKDNRSSDQGNGVD</sequence>
<dbReference type="CDD" id="cd04860">
    <property type="entry name" value="AE_Prim_S"/>
    <property type="match status" value="1"/>
</dbReference>
<keyword evidence="11" id="KW-0804">Transcription</keyword>
<evidence type="ECO:0000256" key="7">
    <source>
        <dbReference type="ARBA" id="ARBA00022695"/>
    </source>
</evidence>
<keyword evidence="5 12" id="KW-0639">Primosome</keyword>
<accession>A0A9N9XKW6</accession>
<dbReference type="EMBL" id="OU900108">
    <property type="protein sequence ID" value="CAG9857893.1"/>
    <property type="molecule type" value="Genomic_DNA"/>
</dbReference>
<evidence type="ECO:0000256" key="10">
    <source>
        <dbReference type="ARBA" id="ARBA00022833"/>
    </source>
</evidence>
<keyword evidence="10" id="KW-0862">Zinc</keyword>
<dbReference type="GO" id="GO:0006269">
    <property type="term" value="P:DNA replication, synthesis of primer"/>
    <property type="evidence" value="ECO:0007669"/>
    <property type="project" value="UniProtKB-KW"/>
</dbReference>
<proteinExistence type="inferred from homology"/>
<keyword evidence="8 12" id="KW-0235">DNA replication</keyword>
<name>A0A9N9XKW6_PHYSR</name>
<protein>
    <recommendedName>
        <fullName evidence="12">DNA primase</fullName>
        <ecNumber evidence="12">2.7.7.-</ecNumber>
    </recommendedName>
</protein>
<evidence type="ECO:0000313" key="13">
    <source>
        <dbReference type="EMBL" id="CAG9857893.1"/>
    </source>
</evidence>
<dbReference type="Gene3D" id="3.90.920.10">
    <property type="entry name" value="DNA primase, PRIM domain"/>
    <property type="match status" value="1"/>
</dbReference>
<evidence type="ECO:0000256" key="12">
    <source>
        <dbReference type="RuleBase" id="RU003514"/>
    </source>
</evidence>
<evidence type="ECO:0000256" key="2">
    <source>
        <dbReference type="ARBA" id="ARBA00001946"/>
    </source>
</evidence>